<sequence>MPLILQVLTYRDQPLAGRSCVFAADTGTLGRAENNDLVLEDPGKYISRVHARIERRGESFCFTNIGSNPSVVNERLLGHGQETSLEEGDSIVIGEYRLEVRMQVETSVDEKIEIDDDSASQTQSQNLTLAVFDRAAAPPIWTAPGAPAIEAVSASPPSSSVPSLSSHLPDALAAALILENGSLSPVDLPLADPLGLNLFAQAHEARMPGLDSPREDRWQPAFRGAQHDHLSPELQALPPSVITPVQATPQTAPLLIPADYDPLADLIATPMPVAMREPAPTPDNEVHATPPEISTEAIFVAAPIPAPEPAACADDVLQALLEGLGLPDLRTQREPRDLARLVGEMLREAVGGTMDILLARAMTKRDSHIDMTMIGARSNNPLKFFPNPESALSQMLSADAPAYLPGVSALAAAFDDLKAHELSVIVGMRAALAEVVQRFEPARIEQRLAVPGRFDKLMPGARKARLWDLLTALYADLVRDGDEDVQRIFGEKFALAYQQQIARLRAAR</sequence>
<dbReference type="AlphaFoldDB" id="A0A1Q9WZD8"/>
<dbReference type="NCBIfam" id="TIGR03354">
    <property type="entry name" value="VI_FHA"/>
    <property type="match status" value="1"/>
</dbReference>
<gene>
    <name evidence="2" type="primary">tagH</name>
    <name evidence="3" type="ORF">BVK86_07570</name>
    <name evidence="2" type="ORF">F7R15_08520</name>
</gene>
<dbReference type="Proteomes" id="UP000460142">
    <property type="component" value="Unassembled WGS sequence"/>
</dbReference>
<reference evidence="4" key="2">
    <citation type="submission" date="2017-01" db="EMBL/GenBank/DDBJ databases">
        <authorList>
            <person name="Poblete-Castro I."/>
        </authorList>
    </citation>
    <scope>NUCLEOTIDE SEQUENCE [LARGE SCALE GENOMIC DNA]</scope>
    <source>
        <strain evidence="4">DSM 18361 / CCUG 53116 / MT1</strain>
    </source>
</reference>
<dbReference type="SUPFAM" id="SSF49879">
    <property type="entry name" value="SMAD/FHA domain"/>
    <property type="match status" value="1"/>
</dbReference>
<protein>
    <submittedName>
        <fullName evidence="2">Type VI secretion system-associated FHA domain protein TagH</fullName>
    </submittedName>
</protein>
<organism evidence="3 4">
    <name type="scientific">Pseudomonas reinekei</name>
    <dbReference type="NCBI Taxonomy" id="395598"/>
    <lineage>
        <taxon>Bacteria</taxon>
        <taxon>Pseudomonadati</taxon>
        <taxon>Pseudomonadota</taxon>
        <taxon>Gammaproteobacteria</taxon>
        <taxon>Pseudomonadales</taxon>
        <taxon>Pseudomonadaceae</taxon>
        <taxon>Pseudomonas</taxon>
    </lineage>
</organism>
<evidence type="ECO:0000313" key="5">
    <source>
        <dbReference type="Proteomes" id="UP000460142"/>
    </source>
</evidence>
<dbReference type="InterPro" id="IPR000253">
    <property type="entry name" value="FHA_dom"/>
</dbReference>
<feature type="domain" description="FHA" evidence="1">
    <location>
        <begin position="27"/>
        <end position="77"/>
    </location>
</feature>
<dbReference type="Pfam" id="PF20232">
    <property type="entry name" value="T6SS_FHA_C"/>
    <property type="match status" value="1"/>
</dbReference>
<evidence type="ECO:0000313" key="2">
    <source>
        <dbReference type="EMBL" id="KAB0486901.1"/>
    </source>
</evidence>
<dbReference type="OrthoDB" id="273564at2"/>
<dbReference type="EMBL" id="MSTQ01000004">
    <property type="protein sequence ID" value="OLU04105.1"/>
    <property type="molecule type" value="Genomic_DNA"/>
</dbReference>
<dbReference type="Proteomes" id="UP000186756">
    <property type="component" value="Unassembled WGS sequence"/>
</dbReference>
<evidence type="ECO:0000259" key="1">
    <source>
        <dbReference type="PROSITE" id="PS50006"/>
    </source>
</evidence>
<dbReference type="InterPro" id="IPR017735">
    <property type="entry name" value="T6SS_FHA"/>
</dbReference>
<name>A0A1Q9WZD8_PSERE</name>
<dbReference type="Pfam" id="PF00498">
    <property type="entry name" value="FHA"/>
    <property type="match status" value="1"/>
</dbReference>
<dbReference type="Gene3D" id="2.60.200.20">
    <property type="match status" value="1"/>
</dbReference>
<dbReference type="EMBL" id="VZPS01000004">
    <property type="protein sequence ID" value="KAB0486901.1"/>
    <property type="molecule type" value="Genomic_DNA"/>
</dbReference>
<dbReference type="InterPro" id="IPR008984">
    <property type="entry name" value="SMAD_FHA_dom_sf"/>
</dbReference>
<dbReference type="RefSeq" id="WP_075945838.1">
    <property type="nucleotide sequence ID" value="NZ_MSTQ01000004.1"/>
</dbReference>
<dbReference type="PROSITE" id="PS50006">
    <property type="entry name" value="FHA_DOMAIN"/>
    <property type="match status" value="1"/>
</dbReference>
<evidence type="ECO:0000313" key="3">
    <source>
        <dbReference type="EMBL" id="OLU04105.1"/>
    </source>
</evidence>
<keyword evidence="4" id="KW-1185">Reference proteome</keyword>
<proteinExistence type="predicted"/>
<evidence type="ECO:0000313" key="4">
    <source>
        <dbReference type="Proteomes" id="UP000186756"/>
    </source>
</evidence>
<comment type="caution">
    <text evidence="3">The sequence shown here is derived from an EMBL/GenBank/DDBJ whole genome shotgun (WGS) entry which is preliminary data.</text>
</comment>
<reference evidence="3" key="1">
    <citation type="submission" date="2017-01" db="EMBL/GenBank/DDBJ databases">
        <authorList>
            <person name="Mah S.A."/>
            <person name="Swanson W.J."/>
            <person name="Moy G.W."/>
            <person name="Vacquier V.D."/>
        </authorList>
    </citation>
    <scope>NUCLEOTIDE SEQUENCE [LARGE SCALE GENOMIC DNA]</scope>
    <source>
        <strain evidence="3">MT1</strain>
    </source>
</reference>
<reference evidence="2 5" key="3">
    <citation type="submission" date="2019-09" db="EMBL/GenBank/DDBJ databases">
        <title>Draft genome sequences of 48 bacterial type strains from the CCUG.</title>
        <authorList>
            <person name="Tunovic T."/>
            <person name="Pineiro-Iglesias B."/>
            <person name="Unosson C."/>
            <person name="Inganas E."/>
            <person name="Ohlen M."/>
            <person name="Cardew S."/>
            <person name="Jensie-Markopoulos S."/>
            <person name="Salva-Serra F."/>
            <person name="Jaen-Luchoro D."/>
            <person name="Karlsson R."/>
            <person name="Svensson-Stadler L."/>
            <person name="Chun J."/>
            <person name="Moore E."/>
        </authorList>
    </citation>
    <scope>NUCLEOTIDE SEQUENCE [LARGE SCALE GENOMIC DNA]</scope>
    <source>
        <strain evidence="2 5">CCUG 53116</strain>
    </source>
</reference>
<dbReference type="SMART" id="SM00240">
    <property type="entry name" value="FHA"/>
    <property type="match status" value="1"/>
</dbReference>
<dbReference type="CDD" id="cd00060">
    <property type="entry name" value="FHA"/>
    <property type="match status" value="1"/>
</dbReference>
<dbReference type="InterPro" id="IPR046883">
    <property type="entry name" value="T6SS_FHA_C"/>
</dbReference>
<accession>A0A1Q9WZD8</accession>